<name>A0A8J6NR64_9BACT</name>
<dbReference type="InterPro" id="IPR037925">
    <property type="entry name" value="FlgE/F/G-like"/>
</dbReference>
<organism evidence="11 12">
    <name type="scientific">Candidatus Desulfatibia vada</name>
    <dbReference type="NCBI Taxonomy" id="2841696"/>
    <lineage>
        <taxon>Bacteria</taxon>
        <taxon>Pseudomonadati</taxon>
        <taxon>Thermodesulfobacteriota</taxon>
        <taxon>Desulfobacteria</taxon>
        <taxon>Desulfobacterales</taxon>
        <taxon>Desulfobacterales incertae sedis</taxon>
        <taxon>Candidatus Desulfatibia</taxon>
    </lineage>
</organism>
<dbReference type="PANTHER" id="PTHR30435:SF1">
    <property type="entry name" value="FLAGELLAR HOOK PROTEIN FLGE"/>
    <property type="match status" value="1"/>
</dbReference>
<evidence type="ECO:0000259" key="8">
    <source>
        <dbReference type="Pfam" id="PF06429"/>
    </source>
</evidence>
<evidence type="ECO:0000256" key="2">
    <source>
        <dbReference type="ARBA" id="ARBA00009677"/>
    </source>
</evidence>
<dbReference type="InterPro" id="IPR001444">
    <property type="entry name" value="Flag_bb_rod_N"/>
</dbReference>
<protein>
    <recommendedName>
        <fullName evidence="3 5">Flagellar hook protein FlgE</fullName>
    </recommendedName>
</protein>
<evidence type="ECO:0000259" key="10">
    <source>
        <dbReference type="Pfam" id="PF22692"/>
    </source>
</evidence>
<evidence type="ECO:0000259" key="7">
    <source>
        <dbReference type="Pfam" id="PF00460"/>
    </source>
</evidence>
<keyword evidence="11" id="KW-0282">Flagellum</keyword>
<comment type="function">
    <text evidence="5">A flexible structure which links the flagellar filament to the drive apparatus in the basal body.</text>
</comment>
<feature type="domain" description="Flagellar hook protein FlgE D2" evidence="9">
    <location>
        <begin position="184"/>
        <end position="250"/>
    </location>
</feature>
<reference evidence="11 12" key="1">
    <citation type="submission" date="2020-08" db="EMBL/GenBank/DDBJ databases">
        <title>Bridging the membrane lipid divide: bacteria of the FCB group superphylum have the potential to synthesize archaeal ether lipids.</title>
        <authorList>
            <person name="Villanueva L."/>
            <person name="Von Meijenfeldt F.A.B."/>
            <person name="Westbye A.B."/>
            <person name="Yadav S."/>
            <person name="Hopmans E.C."/>
            <person name="Dutilh B.E."/>
            <person name="Sinninghe Damste J.S."/>
        </authorList>
    </citation>
    <scope>NUCLEOTIDE SEQUENCE [LARGE SCALE GENOMIC DNA]</scope>
    <source>
        <strain evidence="11">NIOZ-UU17</strain>
    </source>
</reference>
<feature type="domain" description="Flagellar basal-body/hook protein C-terminal" evidence="8">
    <location>
        <begin position="549"/>
        <end position="592"/>
    </location>
</feature>
<dbReference type="InterPro" id="IPR037058">
    <property type="entry name" value="Falgellar_hook_FlgE_sf"/>
</dbReference>
<dbReference type="NCBIfam" id="TIGR03506">
    <property type="entry name" value="FlgEFG_subfam"/>
    <property type="match status" value="1"/>
</dbReference>
<comment type="caution">
    <text evidence="11">The sequence shown here is derived from an EMBL/GenBank/DDBJ whole genome shotgun (WGS) entry which is preliminary data.</text>
</comment>
<dbReference type="EMBL" id="JACNIG010000201">
    <property type="protein sequence ID" value="MBC8432046.1"/>
    <property type="molecule type" value="Genomic_DNA"/>
</dbReference>
<feature type="domain" description="Flagellar basal body rod protein N-terminal" evidence="7">
    <location>
        <begin position="10"/>
        <end position="37"/>
    </location>
</feature>
<sequence>MSLTSSLFSGISGLSTLGNSMTVIGDNIANINTVGFKGSRVTFQDVLSQSVATTAGSAQVGRGTSLADITANFGQGSFESTASSTDLAIGGDGFFIVRDPNSSSEYYTRAGEFRLDKDGNFTNPEGYIVRGWALDAVTGEDTGSITDIVLQSFTSSPKETDLLTLAVNLDADATSKVESLSNTWDGTAATPLAAAAYEYQSTLKAYDTLGSTHDVIIYFDKKSSTNWEYIITSNPAEDKRTFGTTAEVTTVACTAGSTLAGGEYFNISSPTVDYYVWYTVQGVGVDPAAANVGKTAIPVVLLTADTDIGVATKIVAAIDALGDFGADNAAGASATITITNAANGEAARTADGGSTAATGFTITETVRGGLAADHPLQGLLARGELTFDTSGNITHVDQWTTNATTGAITAQVDGTDTSSDGFFDFTAEFITGSTQDIEVDFGIAYLNSAWTKGTLATSQFATSSNTAFQSANGYGAGDLQSVSVATDGSITGKYSNGEVIPLYRVGLAKFQNYQDLYKRGGNLFEETRNSGNPITGKPGSSGLGSISPNSLEQSNVDIAEQFVKMITTQRGFQANSKIITVTDQMLAELIQLKR</sequence>
<dbReference type="Pfam" id="PF22692">
    <property type="entry name" value="LlgE_F_G_D1"/>
    <property type="match status" value="1"/>
</dbReference>
<gene>
    <name evidence="11" type="ORF">H8D96_09010</name>
</gene>
<dbReference type="Gene3D" id="2.60.98.20">
    <property type="entry name" value="Flagellar hook protein FlgE"/>
    <property type="match status" value="1"/>
</dbReference>
<dbReference type="GO" id="GO:0009424">
    <property type="term" value="C:bacterial-type flagellum hook"/>
    <property type="evidence" value="ECO:0007669"/>
    <property type="project" value="TreeGrafter"/>
</dbReference>
<dbReference type="GO" id="GO:0071978">
    <property type="term" value="P:bacterial-type flagellum-dependent swarming motility"/>
    <property type="evidence" value="ECO:0007669"/>
    <property type="project" value="TreeGrafter"/>
</dbReference>
<dbReference type="Pfam" id="PF00460">
    <property type="entry name" value="Flg_bb_rod"/>
    <property type="match status" value="1"/>
</dbReference>
<dbReference type="PANTHER" id="PTHR30435">
    <property type="entry name" value="FLAGELLAR PROTEIN"/>
    <property type="match status" value="1"/>
</dbReference>
<dbReference type="PROSITE" id="PS00588">
    <property type="entry name" value="FLAGELLA_BB_ROD"/>
    <property type="match status" value="1"/>
</dbReference>
<keyword evidence="11" id="KW-0966">Cell projection</keyword>
<dbReference type="GO" id="GO:0009425">
    <property type="term" value="C:bacterial-type flagellum basal body"/>
    <property type="evidence" value="ECO:0007669"/>
    <property type="project" value="UniProtKB-SubCell"/>
</dbReference>
<dbReference type="SUPFAM" id="SSF117143">
    <property type="entry name" value="Flagellar hook protein flgE"/>
    <property type="match status" value="1"/>
</dbReference>
<comment type="subcellular location">
    <subcellularLocation>
        <location evidence="1 5">Bacterial flagellum basal body</location>
    </subcellularLocation>
</comment>
<accession>A0A8J6NR64</accession>
<dbReference type="InterPro" id="IPR019776">
    <property type="entry name" value="Flagellar_basal_body_rod_CS"/>
</dbReference>
<feature type="domain" description="Flagellar hook protein FlgE/F/G-like D1" evidence="10">
    <location>
        <begin position="88"/>
        <end position="144"/>
    </location>
</feature>
<dbReference type="Proteomes" id="UP000605201">
    <property type="component" value="Unassembled WGS sequence"/>
</dbReference>
<dbReference type="GO" id="GO:0005829">
    <property type="term" value="C:cytosol"/>
    <property type="evidence" value="ECO:0007669"/>
    <property type="project" value="TreeGrafter"/>
</dbReference>
<feature type="region of interest" description="Disordered" evidence="6">
    <location>
        <begin position="527"/>
        <end position="548"/>
    </location>
</feature>
<dbReference type="InterPro" id="IPR053967">
    <property type="entry name" value="LlgE_F_G-like_D1"/>
</dbReference>
<evidence type="ECO:0000313" key="11">
    <source>
        <dbReference type="EMBL" id="MBC8432046.1"/>
    </source>
</evidence>
<evidence type="ECO:0000256" key="4">
    <source>
        <dbReference type="ARBA" id="ARBA00023143"/>
    </source>
</evidence>
<evidence type="ECO:0000256" key="6">
    <source>
        <dbReference type="SAM" id="MobiDB-lite"/>
    </source>
</evidence>
<dbReference type="AlphaFoldDB" id="A0A8J6NR64"/>
<comment type="similarity">
    <text evidence="2 5">Belongs to the flagella basal body rod proteins family.</text>
</comment>
<dbReference type="InterPro" id="IPR011491">
    <property type="entry name" value="FlgE_D2"/>
</dbReference>
<evidence type="ECO:0000259" key="9">
    <source>
        <dbReference type="Pfam" id="PF07559"/>
    </source>
</evidence>
<dbReference type="InterPro" id="IPR020013">
    <property type="entry name" value="Flagellar_FlgE/F/G"/>
</dbReference>
<keyword evidence="4 5" id="KW-0975">Bacterial flagellum</keyword>
<keyword evidence="11" id="KW-0969">Cilium</keyword>
<proteinExistence type="inferred from homology"/>
<evidence type="ECO:0000313" key="12">
    <source>
        <dbReference type="Proteomes" id="UP000605201"/>
    </source>
</evidence>
<dbReference type="Pfam" id="PF06429">
    <property type="entry name" value="Flg_bbr_C"/>
    <property type="match status" value="1"/>
</dbReference>
<dbReference type="InterPro" id="IPR010930">
    <property type="entry name" value="Flg_bb/hook_C_dom"/>
</dbReference>
<evidence type="ECO:0000256" key="5">
    <source>
        <dbReference type="RuleBase" id="RU362116"/>
    </source>
</evidence>
<evidence type="ECO:0000256" key="3">
    <source>
        <dbReference type="ARBA" id="ARBA00019015"/>
    </source>
</evidence>
<dbReference type="Pfam" id="PF07559">
    <property type="entry name" value="FlgE_D2"/>
    <property type="match status" value="1"/>
</dbReference>
<evidence type="ECO:0000256" key="1">
    <source>
        <dbReference type="ARBA" id="ARBA00004117"/>
    </source>
</evidence>